<keyword evidence="9 14" id="KW-0443">Lipid metabolism</keyword>
<comment type="function">
    <text evidence="14">Catalyzes the third of the four reactions of the long-chain fatty acids elongation cycle. This endoplasmic reticulum-bound enzymatic process, allows the addition of two carbons to the chain of long- and very long-chain fatty acids/VLCFAs per cycle. This enzyme catalyzes the dehydration of the 3-hydroxyacyl-CoA intermediate into trans-2,3-enoyl-CoA, within each cycle of fatty acid elongation. Thereby, it participates to the production of VLCFAs of different chain lengths that are involved in multiple biological processes as precursors of membrane lipids and lipid mediators.</text>
</comment>
<dbReference type="GO" id="GO:0102158">
    <property type="term" value="F:very-long-chain (3R)-3-hydroxyacyl-CoA dehydratase activity"/>
    <property type="evidence" value="ECO:0007669"/>
    <property type="project" value="UniProtKB-EC"/>
</dbReference>
<feature type="transmembrane region" description="Helical" evidence="14">
    <location>
        <begin position="21"/>
        <end position="46"/>
    </location>
</feature>
<evidence type="ECO:0000256" key="7">
    <source>
        <dbReference type="ARBA" id="ARBA00022832"/>
    </source>
</evidence>
<keyword evidence="7 14" id="KW-0276">Fatty acid metabolism</keyword>
<comment type="subcellular location">
    <subcellularLocation>
        <location evidence="14">Endoplasmic reticulum membrane</location>
        <topology evidence="14">Multi-pass membrane protein</topology>
    </subcellularLocation>
    <subcellularLocation>
        <location evidence="1">Membrane</location>
        <topology evidence="1">Multi-pass membrane protein</topology>
    </subcellularLocation>
</comment>
<evidence type="ECO:0000256" key="5">
    <source>
        <dbReference type="ARBA" id="ARBA00022516"/>
    </source>
</evidence>
<dbReference type="OrthoDB" id="46988at2759"/>
<feature type="transmembrane region" description="Helical" evidence="14">
    <location>
        <begin position="152"/>
        <end position="170"/>
    </location>
</feature>
<feature type="transmembrane region" description="Helical" evidence="14">
    <location>
        <begin position="232"/>
        <end position="252"/>
    </location>
</feature>
<gene>
    <name evidence="15" type="ORF">P691DRAFT_783781</name>
</gene>
<keyword evidence="16" id="KW-1185">Reference proteome</keyword>
<protein>
    <recommendedName>
        <fullName evidence="4 14">Very-long-chain (3R)-3-hydroxyacyl-CoA dehydratase</fullName>
        <ecNumber evidence="4 14">4.2.1.134</ecNumber>
    </recommendedName>
</protein>
<dbReference type="EC" id="4.2.1.134" evidence="4 14"/>
<evidence type="ECO:0000313" key="15">
    <source>
        <dbReference type="EMBL" id="KAF9446390.1"/>
    </source>
</evidence>
<dbReference type="GO" id="GO:0042761">
    <property type="term" value="P:very long-chain fatty acid biosynthetic process"/>
    <property type="evidence" value="ECO:0007669"/>
    <property type="project" value="TreeGrafter"/>
</dbReference>
<proteinExistence type="inferred from homology"/>
<keyword evidence="12 14" id="KW-0456">Lyase</keyword>
<reference evidence="15" key="1">
    <citation type="submission" date="2020-11" db="EMBL/GenBank/DDBJ databases">
        <authorList>
            <consortium name="DOE Joint Genome Institute"/>
            <person name="Ahrendt S."/>
            <person name="Riley R."/>
            <person name="Andreopoulos W."/>
            <person name="Labutti K."/>
            <person name="Pangilinan J."/>
            <person name="Ruiz-Duenas F.J."/>
            <person name="Barrasa J.M."/>
            <person name="Sanchez-Garcia M."/>
            <person name="Camarero S."/>
            <person name="Miyauchi S."/>
            <person name="Serrano A."/>
            <person name="Linde D."/>
            <person name="Babiker R."/>
            <person name="Drula E."/>
            <person name="Ayuso-Fernandez I."/>
            <person name="Pacheco R."/>
            <person name="Padilla G."/>
            <person name="Ferreira P."/>
            <person name="Barriuso J."/>
            <person name="Kellner H."/>
            <person name="Castanera R."/>
            <person name="Alfaro M."/>
            <person name="Ramirez L."/>
            <person name="Pisabarro A.G."/>
            <person name="Kuo A."/>
            <person name="Tritt A."/>
            <person name="Lipzen A."/>
            <person name="He G."/>
            <person name="Yan M."/>
            <person name="Ng V."/>
            <person name="Cullen D."/>
            <person name="Martin F."/>
            <person name="Rosso M.-N."/>
            <person name="Henrissat B."/>
            <person name="Hibbett D."/>
            <person name="Martinez A.T."/>
            <person name="Grigoriev I.V."/>
        </authorList>
    </citation>
    <scope>NUCLEOTIDE SEQUENCE</scope>
    <source>
        <strain evidence="15">MF-IS2</strain>
    </source>
</reference>
<keyword evidence="8 14" id="KW-1133">Transmembrane helix</keyword>
<evidence type="ECO:0000256" key="13">
    <source>
        <dbReference type="ARBA" id="ARBA00036671"/>
    </source>
</evidence>
<dbReference type="GO" id="GO:0030148">
    <property type="term" value="P:sphingolipid biosynthetic process"/>
    <property type="evidence" value="ECO:0007669"/>
    <property type="project" value="TreeGrafter"/>
</dbReference>
<keyword evidence="6 14" id="KW-0812">Transmembrane</keyword>
<organism evidence="15 16">
    <name type="scientific">Macrolepiota fuliginosa MF-IS2</name>
    <dbReference type="NCBI Taxonomy" id="1400762"/>
    <lineage>
        <taxon>Eukaryota</taxon>
        <taxon>Fungi</taxon>
        <taxon>Dikarya</taxon>
        <taxon>Basidiomycota</taxon>
        <taxon>Agaricomycotina</taxon>
        <taxon>Agaricomycetes</taxon>
        <taxon>Agaricomycetidae</taxon>
        <taxon>Agaricales</taxon>
        <taxon>Agaricineae</taxon>
        <taxon>Agaricaceae</taxon>
        <taxon>Macrolepiota</taxon>
    </lineage>
</organism>
<keyword evidence="5 14" id="KW-0444">Lipid biosynthesis</keyword>
<comment type="similarity">
    <text evidence="3 14">Belongs to the very long-chain fatty acids dehydratase HACD family.</text>
</comment>
<accession>A0A9P5XB56</accession>
<dbReference type="PANTHER" id="PTHR11035:SF3">
    <property type="entry name" value="VERY-LONG-CHAIN (3R)-3-HYDROXYACYL-COA DEHYDRATASE"/>
    <property type="match status" value="1"/>
</dbReference>
<sequence>MSSKAKVSAKRSRATSPLVKAYLVAYNILSAVGWAYVLVSLLTHLFNLDGKSDTHKLVTVSGVLSRWWSSPSILNFSLPPALHPFYHRAQTAYLRVGTQTALVQSFAILEIAHVVLGWVRSPLPTTAAQVASRLFLVWGITEQFAETRSHPFYATMVFAWSTVEVIRYSFYAFNLVGSNPYPLLWMRYTAFYILYPLGASSEASLIYASLPSSSPIPGWKSWAQGMWKPTDYVRAVLFMIWWPGLYVMYTYMISQRRKIIGSQGPKLKFN</sequence>
<dbReference type="AlphaFoldDB" id="A0A9P5XB56"/>
<evidence type="ECO:0000313" key="16">
    <source>
        <dbReference type="Proteomes" id="UP000807342"/>
    </source>
</evidence>
<evidence type="ECO:0000256" key="8">
    <source>
        <dbReference type="ARBA" id="ARBA00022989"/>
    </source>
</evidence>
<dbReference type="EMBL" id="MU151248">
    <property type="protein sequence ID" value="KAF9446390.1"/>
    <property type="molecule type" value="Genomic_DNA"/>
</dbReference>
<evidence type="ECO:0000256" key="3">
    <source>
        <dbReference type="ARBA" id="ARBA00007811"/>
    </source>
</evidence>
<comment type="catalytic activity">
    <reaction evidence="13 14">
        <text>a very-long-chain (3R)-3-hydroxyacyl-CoA = a very-long-chain (2E)-enoyl-CoA + H2O</text>
        <dbReference type="Rhea" id="RHEA:45812"/>
        <dbReference type="ChEBI" id="CHEBI:15377"/>
        <dbReference type="ChEBI" id="CHEBI:83728"/>
        <dbReference type="ChEBI" id="CHEBI:85440"/>
        <dbReference type="EC" id="4.2.1.134"/>
    </reaction>
</comment>
<keyword evidence="14" id="KW-0256">Endoplasmic reticulum</keyword>
<keyword evidence="10 14" id="KW-0472">Membrane</keyword>
<comment type="caution">
    <text evidence="15">The sequence shown here is derived from an EMBL/GenBank/DDBJ whole genome shotgun (WGS) entry which is preliminary data.</text>
</comment>
<dbReference type="InterPro" id="IPR007482">
    <property type="entry name" value="Tyr_Pase-like_PTPLA"/>
</dbReference>
<evidence type="ECO:0000256" key="14">
    <source>
        <dbReference type="RuleBase" id="RU363109"/>
    </source>
</evidence>
<name>A0A9P5XB56_9AGAR</name>
<evidence type="ECO:0000256" key="9">
    <source>
        <dbReference type="ARBA" id="ARBA00023098"/>
    </source>
</evidence>
<evidence type="ECO:0000256" key="12">
    <source>
        <dbReference type="ARBA" id="ARBA00023239"/>
    </source>
</evidence>
<evidence type="ECO:0000256" key="1">
    <source>
        <dbReference type="ARBA" id="ARBA00004141"/>
    </source>
</evidence>
<comment type="caution">
    <text evidence="14">Lacks conserved residue(s) required for the propagation of feature annotation.</text>
</comment>
<keyword evidence="11 14" id="KW-0275">Fatty acid biosynthesis</keyword>
<dbReference type="GO" id="GO:0005789">
    <property type="term" value="C:endoplasmic reticulum membrane"/>
    <property type="evidence" value="ECO:0007669"/>
    <property type="project" value="UniProtKB-SubCell"/>
</dbReference>
<evidence type="ECO:0000256" key="4">
    <source>
        <dbReference type="ARBA" id="ARBA00013122"/>
    </source>
</evidence>
<evidence type="ECO:0000256" key="11">
    <source>
        <dbReference type="ARBA" id="ARBA00023160"/>
    </source>
</evidence>
<dbReference type="Proteomes" id="UP000807342">
    <property type="component" value="Unassembled WGS sequence"/>
</dbReference>
<feature type="transmembrane region" description="Helical" evidence="14">
    <location>
        <begin position="191"/>
        <end position="212"/>
    </location>
</feature>
<dbReference type="GO" id="GO:0030497">
    <property type="term" value="P:fatty acid elongation"/>
    <property type="evidence" value="ECO:0007669"/>
    <property type="project" value="TreeGrafter"/>
</dbReference>
<evidence type="ECO:0000256" key="2">
    <source>
        <dbReference type="ARBA" id="ARBA00005194"/>
    </source>
</evidence>
<dbReference type="Pfam" id="PF04387">
    <property type="entry name" value="PTPLA"/>
    <property type="match status" value="1"/>
</dbReference>
<evidence type="ECO:0000256" key="10">
    <source>
        <dbReference type="ARBA" id="ARBA00023136"/>
    </source>
</evidence>
<dbReference type="PANTHER" id="PTHR11035">
    <property type="entry name" value="VERY-LONG-CHAIN (3R)-3-HYDROXYACYL-COA DEHYDRATASE"/>
    <property type="match status" value="1"/>
</dbReference>
<comment type="pathway">
    <text evidence="2 14">Lipid metabolism; fatty acid biosynthesis.</text>
</comment>
<evidence type="ECO:0000256" key="6">
    <source>
        <dbReference type="ARBA" id="ARBA00022692"/>
    </source>
</evidence>